<evidence type="ECO:0000256" key="2">
    <source>
        <dbReference type="ARBA" id="ARBA00005075"/>
    </source>
</evidence>
<evidence type="ECO:0000256" key="5">
    <source>
        <dbReference type="ARBA" id="ARBA00022598"/>
    </source>
</evidence>
<evidence type="ECO:0000313" key="11">
    <source>
        <dbReference type="EMBL" id="MCX7445513.1"/>
    </source>
</evidence>
<comment type="subunit">
    <text evidence="3">Homodimer.</text>
</comment>
<protein>
    <recommendedName>
        <fullName evidence="4">6-carboxyhexanoate--CoA ligase</fullName>
        <ecNumber evidence="4">6.2.1.14</ecNumber>
    </recommendedName>
</protein>
<keyword evidence="5 11" id="KW-0436">Ligase</keyword>
<keyword evidence="7" id="KW-0093">Biotin biosynthesis</keyword>
<keyword evidence="12" id="KW-1185">Reference proteome</keyword>
<keyword evidence="9" id="KW-0460">Magnesium</keyword>
<gene>
    <name evidence="11" type="ORF">OS125_09710</name>
</gene>
<evidence type="ECO:0000256" key="1">
    <source>
        <dbReference type="ARBA" id="ARBA00001946"/>
    </source>
</evidence>
<dbReference type="InterPro" id="IPR005499">
    <property type="entry name" value="BioW"/>
</dbReference>
<dbReference type="RefSeq" id="WP_267186701.1">
    <property type="nucleotide sequence ID" value="NZ_JAPMKV010000006.1"/>
</dbReference>
<keyword evidence="8" id="KW-0067">ATP-binding</keyword>
<evidence type="ECO:0000256" key="3">
    <source>
        <dbReference type="ARBA" id="ARBA00011738"/>
    </source>
</evidence>
<keyword evidence="6" id="KW-0547">Nucleotide-binding</keyword>
<reference evidence="11" key="1">
    <citation type="submission" date="2022-11" db="EMBL/GenBank/DDBJ databases">
        <title>Corynebacterium sp. isolated from Penguins.</title>
        <authorList>
            <person name="Sedlar K."/>
            <person name="Svec P."/>
        </authorList>
    </citation>
    <scope>NUCLEOTIDE SEQUENCE</scope>
    <source>
        <strain evidence="11">P7003</strain>
    </source>
</reference>
<comment type="cofactor">
    <cofactor evidence="1">
        <name>Mg(2+)</name>
        <dbReference type="ChEBI" id="CHEBI:18420"/>
    </cofactor>
</comment>
<evidence type="ECO:0000256" key="9">
    <source>
        <dbReference type="ARBA" id="ARBA00022842"/>
    </source>
</evidence>
<comment type="pathway">
    <text evidence="2">Metabolic intermediate metabolism; pimeloyl-CoA biosynthesis; pimeloyl-CoA from pimelate: step 1/1.</text>
</comment>
<organism evidence="11 12">
    <name type="scientific">Corynebacterium pygosceleis</name>
    <dbReference type="NCBI Taxonomy" id="2800406"/>
    <lineage>
        <taxon>Bacteria</taxon>
        <taxon>Bacillati</taxon>
        <taxon>Actinomycetota</taxon>
        <taxon>Actinomycetes</taxon>
        <taxon>Mycobacteriales</taxon>
        <taxon>Corynebacteriaceae</taxon>
        <taxon>Corynebacterium</taxon>
    </lineage>
</organism>
<evidence type="ECO:0000313" key="12">
    <source>
        <dbReference type="Proteomes" id="UP001081709"/>
    </source>
</evidence>
<name>A0ABT3WTT4_9CORY</name>
<dbReference type="Proteomes" id="UP001081709">
    <property type="component" value="Unassembled WGS sequence"/>
</dbReference>
<dbReference type="Pfam" id="PF03744">
    <property type="entry name" value="BioW"/>
    <property type="match status" value="1"/>
</dbReference>
<evidence type="ECO:0000256" key="6">
    <source>
        <dbReference type="ARBA" id="ARBA00022741"/>
    </source>
</evidence>
<evidence type="ECO:0000256" key="4">
    <source>
        <dbReference type="ARBA" id="ARBA00012984"/>
    </source>
</evidence>
<dbReference type="EMBL" id="JAPMKV010000006">
    <property type="protein sequence ID" value="MCX7445513.1"/>
    <property type="molecule type" value="Genomic_DNA"/>
</dbReference>
<dbReference type="NCBIfam" id="NF002360">
    <property type="entry name" value="PRK01322.1"/>
    <property type="match status" value="1"/>
</dbReference>
<sequence>MTTYSVKMRASAAGRHISGAERIVTGGAVPDCVTALTRRALEHPKGEPDEVTVTVRAVDESRMEVLPVLATRNVDAGSPAEARAFIVDGLRRLGVRNPARIWELLTTVTGLRGAMLVDATSGVRLEPDPARGVRVSNLDHASADTGSPGKLHYREAIALATKVTAHPHIIAEVCISDDPDYTTGYLACEGTYTRVPAMKEPGSPVGTRVFLYDGPASEVAACVDWLENRVVLVEGL</sequence>
<evidence type="ECO:0000256" key="7">
    <source>
        <dbReference type="ARBA" id="ARBA00022756"/>
    </source>
</evidence>
<dbReference type="GO" id="GO:0042410">
    <property type="term" value="F:6-carboxyhexanoate-CoA ligase activity"/>
    <property type="evidence" value="ECO:0007669"/>
    <property type="project" value="UniProtKB-EC"/>
</dbReference>
<comment type="catalytic activity">
    <reaction evidence="10">
        <text>heptanedioate + ATP + CoA = 6-carboxyhexanoyl-CoA + AMP + diphosphate</text>
        <dbReference type="Rhea" id="RHEA:14781"/>
        <dbReference type="ChEBI" id="CHEBI:30616"/>
        <dbReference type="ChEBI" id="CHEBI:33019"/>
        <dbReference type="ChEBI" id="CHEBI:36165"/>
        <dbReference type="ChEBI" id="CHEBI:57287"/>
        <dbReference type="ChEBI" id="CHEBI:57360"/>
        <dbReference type="ChEBI" id="CHEBI:456215"/>
        <dbReference type="EC" id="6.2.1.14"/>
    </reaction>
</comment>
<accession>A0ABT3WTT4</accession>
<dbReference type="EC" id="6.2.1.14" evidence="4"/>
<evidence type="ECO:0000256" key="10">
    <source>
        <dbReference type="ARBA" id="ARBA00049553"/>
    </source>
</evidence>
<evidence type="ECO:0000256" key="8">
    <source>
        <dbReference type="ARBA" id="ARBA00022840"/>
    </source>
</evidence>
<comment type="caution">
    <text evidence="11">The sequence shown here is derived from an EMBL/GenBank/DDBJ whole genome shotgun (WGS) entry which is preliminary data.</text>
</comment>
<proteinExistence type="predicted"/>